<dbReference type="CDD" id="cd06267">
    <property type="entry name" value="PBP1_LacI_sugar_binding-like"/>
    <property type="match status" value="1"/>
</dbReference>
<dbReference type="PROSITE" id="PS51000">
    <property type="entry name" value="HTH_DEOR_2"/>
    <property type="match status" value="1"/>
</dbReference>
<dbReference type="SUPFAM" id="SSF53822">
    <property type="entry name" value="Periplasmic binding protein-like I"/>
    <property type="match status" value="1"/>
</dbReference>
<dbReference type="PANTHER" id="PTHR30146">
    <property type="entry name" value="LACI-RELATED TRANSCRIPTIONAL REPRESSOR"/>
    <property type="match status" value="1"/>
</dbReference>
<dbReference type="HOGENOM" id="CLU_037628_15_0_11"/>
<dbReference type="AlphaFoldDB" id="D1BHY3"/>
<organism evidence="5 6">
    <name type="scientific">Sanguibacter keddieii (strain ATCC 51767 / DSM 10542 / NCFB 3025 / ST-74)</name>
    <dbReference type="NCBI Taxonomy" id="446469"/>
    <lineage>
        <taxon>Bacteria</taxon>
        <taxon>Bacillati</taxon>
        <taxon>Actinomycetota</taxon>
        <taxon>Actinomycetes</taxon>
        <taxon>Micrococcales</taxon>
        <taxon>Sanguibacteraceae</taxon>
        <taxon>Sanguibacter</taxon>
    </lineage>
</organism>
<dbReference type="PRINTS" id="PR00037">
    <property type="entry name" value="HTHLACR"/>
</dbReference>
<dbReference type="PANTHER" id="PTHR30146:SF155">
    <property type="entry name" value="ALANINE RACEMASE"/>
    <property type="match status" value="1"/>
</dbReference>
<sequence length="383" mass="41490">MTGTPPDHGSPHRFALQRRERLMDELRRDGSVRVSRFAAELGVSEITVRRDVTALAEAGLVTRVHGGATLRSDLDLGRRGRTAQGQAGPETVRFTLGMVVPSLSFYWPQVVHGARAAAALGRDRVVVRGSSYSASADRTNIRRLLESQEVDGLLVAPQVDGEEGHDLLRWLDALQVPVVLVERQPPPDVHTQHLEHVRTDHAFGAGLAVRHLHAQGHRRVGVVTATSPHADLITDGWRRTCHELGMPCGDDLVGRADAPGDEARERALLEHLGRVRQTGTTALLVHSDPEAVALLQLCSDHGVRVPEDLAVVAYDDEVASMAEPALTAVRPPKSEVGRTAVELLTARLGDGQHRPRRSVSLDPWLVVRASSRSGCASPPPESP</sequence>
<dbReference type="KEGG" id="ske:Sked_21330"/>
<dbReference type="InterPro" id="IPR036390">
    <property type="entry name" value="WH_DNA-bd_sf"/>
</dbReference>
<evidence type="ECO:0000313" key="5">
    <source>
        <dbReference type="EMBL" id="ACZ22053.1"/>
    </source>
</evidence>
<dbReference type="Pfam" id="PF08220">
    <property type="entry name" value="HTH_DeoR"/>
    <property type="match status" value="1"/>
</dbReference>
<dbReference type="InterPro" id="IPR046335">
    <property type="entry name" value="LacI/GalR-like_sensor"/>
</dbReference>
<dbReference type="SUPFAM" id="SSF46785">
    <property type="entry name" value="Winged helix' DNA-binding domain"/>
    <property type="match status" value="1"/>
</dbReference>
<keyword evidence="1" id="KW-0805">Transcription regulation</keyword>
<evidence type="ECO:0000256" key="2">
    <source>
        <dbReference type="ARBA" id="ARBA00023125"/>
    </source>
</evidence>
<dbReference type="InterPro" id="IPR036388">
    <property type="entry name" value="WH-like_DNA-bd_sf"/>
</dbReference>
<protein>
    <submittedName>
        <fullName evidence="5">Transcriptional regulator</fullName>
    </submittedName>
</protein>
<evidence type="ECO:0000256" key="3">
    <source>
        <dbReference type="ARBA" id="ARBA00023163"/>
    </source>
</evidence>
<dbReference type="RefSeq" id="WP_012867122.1">
    <property type="nucleotide sequence ID" value="NC_013521.1"/>
</dbReference>
<dbReference type="eggNOG" id="COG1609">
    <property type="taxonomic scope" value="Bacteria"/>
</dbReference>
<name>D1BHY3_SANKS</name>
<dbReference type="Pfam" id="PF13377">
    <property type="entry name" value="Peripla_BP_3"/>
    <property type="match status" value="1"/>
</dbReference>
<dbReference type="PROSITE" id="PS00894">
    <property type="entry name" value="HTH_DEOR_1"/>
    <property type="match status" value="1"/>
</dbReference>
<evidence type="ECO:0000256" key="1">
    <source>
        <dbReference type="ARBA" id="ARBA00023015"/>
    </source>
</evidence>
<dbReference type="Gene3D" id="3.40.50.2300">
    <property type="match status" value="2"/>
</dbReference>
<reference evidence="5 6" key="1">
    <citation type="journal article" date="2009" name="Stand. Genomic Sci.">
        <title>Complete genome sequence of Sanguibacter keddieii type strain (ST-74).</title>
        <authorList>
            <person name="Ivanova N."/>
            <person name="Sikorski J."/>
            <person name="Sims D."/>
            <person name="Brettin T."/>
            <person name="Detter J.C."/>
            <person name="Han C."/>
            <person name="Lapidus A."/>
            <person name="Copeland A."/>
            <person name="Glavina Del Rio T."/>
            <person name="Nolan M."/>
            <person name="Chen F."/>
            <person name="Lucas S."/>
            <person name="Tice H."/>
            <person name="Cheng J.F."/>
            <person name="Bruce D."/>
            <person name="Goodwin L."/>
            <person name="Pitluck S."/>
            <person name="Pati A."/>
            <person name="Mavromatis K."/>
            <person name="Chen A."/>
            <person name="Palaniappan K."/>
            <person name="D'haeseleer P."/>
            <person name="Chain P."/>
            <person name="Bristow J."/>
            <person name="Eisen J.A."/>
            <person name="Markowitz V."/>
            <person name="Hugenholtz P."/>
            <person name="Goker M."/>
            <person name="Pukall R."/>
            <person name="Klenk H.P."/>
            <person name="Kyrpides N.C."/>
        </authorList>
    </citation>
    <scope>NUCLEOTIDE SEQUENCE [LARGE SCALE GENOMIC DNA]</scope>
    <source>
        <strain evidence="6">ATCC 51767 / DSM 10542 / NCFB 3025 / ST-74</strain>
    </source>
</reference>
<dbReference type="GO" id="GO:0000976">
    <property type="term" value="F:transcription cis-regulatory region binding"/>
    <property type="evidence" value="ECO:0007669"/>
    <property type="project" value="TreeGrafter"/>
</dbReference>
<dbReference type="STRING" id="446469.Sked_21330"/>
<dbReference type="Proteomes" id="UP000000322">
    <property type="component" value="Chromosome"/>
</dbReference>
<dbReference type="InterPro" id="IPR001034">
    <property type="entry name" value="DeoR_HTH"/>
</dbReference>
<keyword evidence="2" id="KW-0238">DNA-binding</keyword>
<proteinExistence type="predicted"/>
<dbReference type="InterPro" id="IPR028082">
    <property type="entry name" value="Peripla_BP_I"/>
</dbReference>
<evidence type="ECO:0000313" key="6">
    <source>
        <dbReference type="Proteomes" id="UP000000322"/>
    </source>
</evidence>
<dbReference type="InterPro" id="IPR018356">
    <property type="entry name" value="Tscrpt_reg_HTH_DeoR_CS"/>
</dbReference>
<dbReference type="SMART" id="SM00420">
    <property type="entry name" value="HTH_DEOR"/>
    <property type="match status" value="1"/>
</dbReference>
<dbReference type="EMBL" id="CP001819">
    <property type="protein sequence ID" value="ACZ22053.1"/>
    <property type="molecule type" value="Genomic_DNA"/>
</dbReference>
<accession>D1BHY3</accession>
<dbReference type="Gene3D" id="1.10.10.10">
    <property type="entry name" value="Winged helix-like DNA-binding domain superfamily/Winged helix DNA-binding domain"/>
    <property type="match status" value="1"/>
</dbReference>
<keyword evidence="6" id="KW-1185">Reference proteome</keyword>
<dbReference type="GO" id="GO:0003700">
    <property type="term" value="F:DNA-binding transcription factor activity"/>
    <property type="evidence" value="ECO:0007669"/>
    <property type="project" value="InterPro"/>
</dbReference>
<feature type="domain" description="HTH deoR-type" evidence="4">
    <location>
        <begin position="15"/>
        <end position="70"/>
    </location>
</feature>
<keyword evidence="3" id="KW-0804">Transcription</keyword>
<gene>
    <name evidence="5" type="ordered locus">Sked_21330</name>
</gene>
<evidence type="ECO:0000259" key="4">
    <source>
        <dbReference type="PROSITE" id="PS51000"/>
    </source>
</evidence>